<dbReference type="AlphaFoldDB" id="A0A943DFR1"/>
<dbReference type="GO" id="GO:0006260">
    <property type="term" value="P:DNA replication"/>
    <property type="evidence" value="ECO:0007669"/>
    <property type="project" value="UniProtKB-KW"/>
</dbReference>
<dbReference type="InterPro" id="IPR001623">
    <property type="entry name" value="DnaJ_domain"/>
</dbReference>
<dbReference type="EMBL" id="JAGZGG010000012">
    <property type="protein sequence ID" value="MBS5332189.1"/>
    <property type="molecule type" value="Genomic_DNA"/>
</dbReference>
<dbReference type="Proteomes" id="UP000759273">
    <property type="component" value="Unassembled WGS sequence"/>
</dbReference>
<proteinExistence type="predicted"/>
<comment type="caution">
    <text evidence="3">The sequence shown here is derived from an EMBL/GenBank/DDBJ whole genome shotgun (WGS) entry which is preliminary data.</text>
</comment>
<gene>
    <name evidence="3" type="ORF">KHY36_06650</name>
</gene>
<dbReference type="InterPro" id="IPR050817">
    <property type="entry name" value="DjlA_DnaK_co-chaperone"/>
</dbReference>
<accession>A0A943DFR1</accession>
<protein>
    <submittedName>
        <fullName evidence="3">J domain-containing protein</fullName>
    </submittedName>
</protein>
<dbReference type="CDD" id="cd06257">
    <property type="entry name" value="DnaJ"/>
    <property type="match status" value="1"/>
</dbReference>
<dbReference type="SUPFAM" id="SSF46565">
    <property type="entry name" value="Chaperone J-domain"/>
    <property type="match status" value="1"/>
</dbReference>
<feature type="domain" description="J" evidence="2">
    <location>
        <begin position="3"/>
        <end position="74"/>
    </location>
</feature>
<evidence type="ECO:0000313" key="3">
    <source>
        <dbReference type="EMBL" id="MBS5332189.1"/>
    </source>
</evidence>
<dbReference type="SMART" id="SM00271">
    <property type="entry name" value="DnaJ"/>
    <property type="match status" value="1"/>
</dbReference>
<dbReference type="Pfam" id="PF00226">
    <property type="entry name" value="DnaJ"/>
    <property type="match status" value="1"/>
</dbReference>
<evidence type="ECO:0000256" key="1">
    <source>
        <dbReference type="ARBA" id="ARBA00022705"/>
    </source>
</evidence>
<dbReference type="SUPFAM" id="SSF48452">
    <property type="entry name" value="TPR-like"/>
    <property type="match status" value="1"/>
</dbReference>
<dbReference type="InterPro" id="IPR036869">
    <property type="entry name" value="J_dom_sf"/>
</dbReference>
<dbReference type="Gene3D" id="1.10.287.110">
    <property type="entry name" value="DnaJ domain"/>
    <property type="match status" value="1"/>
</dbReference>
<sequence length="245" mass="27029">MTDPYSVLGITPGADDETIKKAYRQKCKQYHPDLHPDDPSAEEHFKEVQAAYSEIMRIKQGGGATYRQSSQSYGQSGYGQQYQDPFSGGGFGFGPFGFGYYSTSGSTRGQSYGSTAGDPELRAAANYIRSGFYEEAMNTLNGIPTANRTAQWHYYAALANQGLGNNIRAQEEARTAVSMEPNNYAYQNLLDQLQSPGRSYTSYQQPYAQPSGRPGSFCLSFWLYLLVCNVLSWCCCGGRGGFYIC</sequence>
<evidence type="ECO:0000259" key="2">
    <source>
        <dbReference type="PROSITE" id="PS50076"/>
    </source>
</evidence>
<dbReference type="PANTHER" id="PTHR24074">
    <property type="entry name" value="CO-CHAPERONE PROTEIN DJLA"/>
    <property type="match status" value="1"/>
</dbReference>
<dbReference type="InterPro" id="IPR011990">
    <property type="entry name" value="TPR-like_helical_dom_sf"/>
</dbReference>
<dbReference type="PRINTS" id="PR00625">
    <property type="entry name" value="JDOMAIN"/>
</dbReference>
<name>A0A943DFR1_9FIRM</name>
<reference evidence="3" key="1">
    <citation type="submission" date="2021-02" db="EMBL/GenBank/DDBJ databases">
        <title>Infant gut strain persistence is associated with maternal origin, phylogeny, and functional potential including surface adhesion and iron acquisition.</title>
        <authorList>
            <person name="Lou Y.C."/>
        </authorList>
    </citation>
    <scope>NUCLEOTIDE SEQUENCE</scope>
    <source>
        <strain evidence="3">L3_101_000M1_dasL3_101_000M1_concoct_87</strain>
    </source>
</reference>
<dbReference type="PROSITE" id="PS50076">
    <property type="entry name" value="DNAJ_2"/>
    <property type="match status" value="1"/>
</dbReference>
<evidence type="ECO:0000313" key="4">
    <source>
        <dbReference type="Proteomes" id="UP000759273"/>
    </source>
</evidence>
<keyword evidence="1" id="KW-0235">DNA replication</keyword>
<organism evidence="3 4">
    <name type="scientific">Subdoligranulum variabile</name>
    <dbReference type="NCBI Taxonomy" id="214851"/>
    <lineage>
        <taxon>Bacteria</taxon>
        <taxon>Bacillati</taxon>
        <taxon>Bacillota</taxon>
        <taxon>Clostridia</taxon>
        <taxon>Eubacteriales</taxon>
        <taxon>Oscillospiraceae</taxon>
        <taxon>Subdoligranulum</taxon>
    </lineage>
</organism>